<feature type="domain" description="4Fe-4S ferredoxin-type" evidence="5">
    <location>
        <begin position="56"/>
        <end position="85"/>
    </location>
</feature>
<reference evidence="6 7" key="1">
    <citation type="submission" date="2007-03" db="EMBL/GenBank/DDBJ databases">
        <authorList>
            <person name="Fulton L."/>
            <person name="Clifton S."/>
            <person name="Fulton B."/>
            <person name="Xu J."/>
            <person name="Minx P."/>
            <person name="Pepin K.H."/>
            <person name="Johnson M."/>
            <person name="Thiruvilangam P."/>
            <person name="Bhonagiri V."/>
            <person name="Nash W.E."/>
            <person name="Mardis E.R."/>
            <person name="Wilson R.K."/>
        </authorList>
    </citation>
    <scope>NUCLEOTIDE SEQUENCE [LARGE SCALE GENOMIC DNA]</scope>
    <source>
        <strain evidence="6 7">ATCC 29174</strain>
    </source>
</reference>
<reference evidence="6 7" key="2">
    <citation type="submission" date="2007-04" db="EMBL/GenBank/DDBJ databases">
        <title>Draft genome sequence of Ruminococcus obeum (ATCC 29174).</title>
        <authorList>
            <person name="Sudarsanam P."/>
            <person name="Ley R."/>
            <person name="Guruge J."/>
            <person name="Turnbaugh P.J."/>
            <person name="Mahowald M."/>
            <person name="Liep D."/>
            <person name="Gordon J."/>
        </authorList>
    </citation>
    <scope>NUCLEOTIDE SEQUENCE [LARGE SCALE GENOMIC DNA]</scope>
    <source>
        <strain evidence="6 7">ATCC 29174</strain>
    </source>
</reference>
<dbReference type="EMBL" id="AAVO02000013">
    <property type="protein sequence ID" value="EDM86591.1"/>
    <property type="molecule type" value="Genomic_DNA"/>
</dbReference>
<dbReference type="Pfam" id="PF13187">
    <property type="entry name" value="Fer4_9"/>
    <property type="match status" value="1"/>
</dbReference>
<proteinExistence type="predicted"/>
<keyword evidence="4" id="KW-0411">Iron-sulfur</keyword>
<feature type="domain" description="4Fe-4S ferredoxin-type" evidence="5">
    <location>
        <begin position="130"/>
        <end position="160"/>
    </location>
</feature>
<dbReference type="InterPro" id="IPR017900">
    <property type="entry name" value="4Fe4S_Fe_S_CS"/>
</dbReference>
<dbReference type="Proteomes" id="UP000006002">
    <property type="component" value="Unassembled WGS sequence"/>
</dbReference>
<dbReference type="PANTHER" id="PTHR43687">
    <property type="entry name" value="ADENYLYLSULFATE REDUCTASE, BETA SUBUNIT"/>
    <property type="match status" value="1"/>
</dbReference>
<evidence type="ECO:0000256" key="1">
    <source>
        <dbReference type="ARBA" id="ARBA00022485"/>
    </source>
</evidence>
<evidence type="ECO:0000256" key="3">
    <source>
        <dbReference type="ARBA" id="ARBA00023004"/>
    </source>
</evidence>
<evidence type="ECO:0000313" key="6">
    <source>
        <dbReference type="EMBL" id="EDM86591.1"/>
    </source>
</evidence>
<dbReference type="SUPFAM" id="SSF54862">
    <property type="entry name" value="4Fe-4S ferredoxins"/>
    <property type="match status" value="1"/>
</dbReference>
<dbReference type="Gene3D" id="3.30.70.20">
    <property type="match status" value="2"/>
</dbReference>
<feature type="domain" description="4Fe-4S ferredoxin-type" evidence="5">
    <location>
        <begin position="32"/>
        <end position="55"/>
    </location>
</feature>
<feature type="domain" description="4Fe-4S ferredoxin-type" evidence="5">
    <location>
        <begin position="100"/>
        <end position="129"/>
    </location>
</feature>
<protein>
    <submittedName>
        <fullName evidence="6">4Fe-4S binding domain protein</fullName>
    </submittedName>
</protein>
<dbReference type="GO" id="GO:0046872">
    <property type="term" value="F:metal ion binding"/>
    <property type="evidence" value="ECO:0007669"/>
    <property type="project" value="UniProtKB-KW"/>
</dbReference>
<evidence type="ECO:0000256" key="2">
    <source>
        <dbReference type="ARBA" id="ARBA00022723"/>
    </source>
</evidence>
<evidence type="ECO:0000313" key="7">
    <source>
        <dbReference type="Proteomes" id="UP000006002"/>
    </source>
</evidence>
<dbReference type="Pfam" id="PF12838">
    <property type="entry name" value="Fer4_7"/>
    <property type="match status" value="1"/>
</dbReference>
<keyword evidence="2" id="KW-0479">Metal-binding</keyword>
<dbReference type="PROSITE" id="PS51379">
    <property type="entry name" value="4FE4S_FER_2"/>
    <property type="match status" value="4"/>
</dbReference>
<evidence type="ECO:0000256" key="4">
    <source>
        <dbReference type="ARBA" id="ARBA00023014"/>
    </source>
</evidence>
<dbReference type="HOGENOM" id="CLU_053470_1_0_9"/>
<dbReference type="eggNOG" id="COG1148">
    <property type="taxonomic scope" value="Bacteria"/>
</dbReference>
<organism evidence="6 7">
    <name type="scientific">Blautia obeum ATCC 29174</name>
    <dbReference type="NCBI Taxonomy" id="411459"/>
    <lineage>
        <taxon>Bacteria</taxon>
        <taxon>Bacillati</taxon>
        <taxon>Bacillota</taxon>
        <taxon>Clostridia</taxon>
        <taxon>Lachnospirales</taxon>
        <taxon>Lachnospiraceae</taxon>
        <taxon>Blautia</taxon>
    </lineage>
</organism>
<accession>A5ZUQ6</accession>
<evidence type="ECO:0000259" key="5">
    <source>
        <dbReference type="PROSITE" id="PS51379"/>
    </source>
</evidence>
<name>A5ZUQ6_9FIRM</name>
<sequence>MIWQTKKRFPYRSALVACNGGCRAVQGEEGCTDGCIGCGACVSVCKFGAISLNEYGVAEVDEDKCLACGKCMKVCPQEIIHIHECANYIVVKCSNKSKGAEAKKQCAVSCIGCGICEKTCTAGAVRIMDNHAVIRENMCLSCGMCSVKCPRHAIYDLRGIFTKTK</sequence>
<keyword evidence="3" id="KW-0408">Iron</keyword>
<dbReference type="PROSITE" id="PS00198">
    <property type="entry name" value="4FE4S_FER_1"/>
    <property type="match status" value="2"/>
</dbReference>
<gene>
    <name evidence="6" type="ORF">RUMOBE_02741</name>
</gene>
<dbReference type="PANTHER" id="PTHR43687:SF1">
    <property type="entry name" value="FERREDOXIN III"/>
    <property type="match status" value="1"/>
</dbReference>
<comment type="caution">
    <text evidence="6">The sequence shown here is derived from an EMBL/GenBank/DDBJ whole genome shotgun (WGS) entry which is preliminary data.</text>
</comment>
<keyword evidence="1" id="KW-0004">4Fe-4S</keyword>
<dbReference type="InterPro" id="IPR017896">
    <property type="entry name" value="4Fe4S_Fe-S-bd"/>
</dbReference>
<dbReference type="GO" id="GO:0051539">
    <property type="term" value="F:4 iron, 4 sulfur cluster binding"/>
    <property type="evidence" value="ECO:0007669"/>
    <property type="project" value="UniProtKB-KW"/>
</dbReference>
<dbReference type="InterPro" id="IPR050572">
    <property type="entry name" value="Fe-S_Ferredoxin"/>
</dbReference>
<dbReference type="RefSeq" id="WP_005422401.1">
    <property type="nucleotide sequence ID" value="NZ_DS264298.1"/>
</dbReference>
<dbReference type="AlphaFoldDB" id="A5ZUQ6"/>